<keyword evidence="9" id="KW-1185">Reference proteome</keyword>
<reference evidence="9" key="1">
    <citation type="journal article" date="2019" name="Int. J. Syst. Evol. Microbiol.">
        <title>The Global Catalogue of Microorganisms (GCM) 10K type strain sequencing project: providing services to taxonomists for standard genome sequencing and annotation.</title>
        <authorList>
            <consortium name="The Broad Institute Genomics Platform"/>
            <consortium name="The Broad Institute Genome Sequencing Center for Infectious Disease"/>
            <person name="Wu L."/>
            <person name="Ma J."/>
        </authorList>
    </citation>
    <scope>NUCLEOTIDE SEQUENCE [LARGE SCALE GENOMIC DNA]</scope>
    <source>
        <strain evidence="9">CCUG 50349</strain>
    </source>
</reference>
<sequence length="515" mass="56996">MKKIFLSLLLGTTFIGFSQETRPSDALRYAIDDLNGTARFRGMSGSMGAIGGDLSAININPAGSVVFKYNTFSATVSGFNQKNNSTYFGTKSTENDFKLDLNQIGAVFVFDNTDTNSGWKKLSLGVNYENTNNFNNQVFSRGTNPYNSIGNYFVDAAQGYELEFLQTQPGESVSSLYSYLGETGGLGFGAQQAFLGYQGYIVSPFDDEDPNNIDYFTNIPTGGNFYQENYIKSKGYNGKLTGNFAANYADILSLGMNLNIHFTDITKSTSVYESNDNPEYATGSTVKRIQFDNDLYTYGRGFSFNLGAIAKVTNEFRLGLAYESPTWYALNDELSQRLIVVNSDENGTYTDVVDPNIVNIYPSYNVQTPSKLTGSAAYIFGTKGFINIDVSSKDYGNTKFKPKNDVLYGSLNDFMSDNLKRTLSYNIGGEYKIKQISLRAGYRFEESPYKVDAALGDLIGYSGGLGYSFNNARIDLSYANTHRNYNQSFISSGMNDQARINNKNDNVSLSYTVTF</sequence>
<evidence type="ECO:0000256" key="6">
    <source>
        <dbReference type="ARBA" id="ARBA00023136"/>
    </source>
</evidence>
<evidence type="ECO:0000256" key="3">
    <source>
        <dbReference type="ARBA" id="ARBA00022452"/>
    </source>
</evidence>
<keyword evidence="3" id="KW-1134">Transmembrane beta strand</keyword>
<dbReference type="SUPFAM" id="SSF56935">
    <property type="entry name" value="Porins"/>
    <property type="match status" value="1"/>
</dbReference>
<name>A0ABV9P9W7_9FLAO</name>
<dbReference type="Gene3D" id="2.40.160.60">
    <property type="entry name" value="Outer membrane protein transport protein (OMPP1/FadL/TodX)"/>
    <property type="match status" value="1"/>
</dbReference>
<evidence type="ECO:0000313" key="8">
    <source>
        <dbReference type="EMBL" id="MFC4740857.1"/>
    </source>
</evidence>
<evidence type="ECO:0000256" key="1">
    <source>
        <dbReference type="ARBA" id="ARBA00004571"/>
    </source>
</evidence>
<dbReference type="RefSeq" id="WP_379743058.1">
    <property type="nucleotide sequence ID" value="NZ_JBHSGW010000027.1"/>
</dbReference>
<organism evidence="8 9">
    <name type="scientific">Flavobacterium ponti</name>
    <dbReference type="NCBI Taxonomy" id="665133"/>
    <lineage>
        <taxon>Bacteria</taxon>
        <taxon>Pseudomonadati</taxon>
        <taxon>Bacteroidota</taxon>
        <taxon>Flavobacteriia</taxon>
        <taxon>Flavobacteriales</taxon>
        <taxon>Flavobacteriaceae</taxon>
        <taxon>Flavobacterium</taxon>
    </lineage>
</organism>
<evidence type="ECO:0000256" key="7">
    <source>
        <dbReference type="ARBA" id="ARBA00023237"/>
    </source>
</evidence>
<protein>
    <submittedName>
        <fullName evidence="8">OmpP1/FadL family transporter</fullName>
    </submittedName>
</protein>
<dbReference type="Proteomes" id="UP001595885">
    <property type="component" value="Unassembled WGS sequence"/>
</dbReference>
<gene>
    <name evidence="8" type="ORF">ACFO3U_12720</name>
</gene>
<comment type="subcellular location">
    <subcellularLocation>
        <location evidence="1">Cell outer membrane</location>
        <topology evidence="1">Multi-pass membrane protein</topology>
    </subcellularLocation>
</comment>
<evidence type="ECO:0000256" key="5">
    <source>
        <dbReference type="ARBA" id="ARBA00022729"/>
    </source>
</evidence>
<evidence type="ECO:0000256" key="4">
    <source>
        <dbReference type="ARBA" id="ARBA00022692"/>
    </source>
</evidence>
<keyword evidence="4" id="KW-0812">Transmembrane</keyword>
<evidence type="ECO:0000256" key="2">
    <source>
        <dbReference type="ARBA" id="ARBA00008163"/>
    </source>
</evidence>
<comment type="similarity">
    <text evidence="2">Belongs to the OmpP1/FadL family.</text>
</comment>
<dbReference type="InterPro" id="IPR005017">
    <property type="entry name" value="OMPP1/FadL/TodX"/>
</dbReference>
<keyword evidence="7" id="KW-0998">Cell outer membrane</keyword>
<proteinExistence type="inferred from homology"/>
<dbReference type="Pfam" id="PF03349">
    <property type="entry name" value="Toluene_X"/>
    <property type="match status" value="1"/>
</dbReference>
<dbReference type="EMBL" id="JBHSGW010000027">
    <property type="protein sequence ID" value="MFC4740857.1"/>
    <property type="molecule type" value="Genomic_DNA"/>
</dbReference>
<keyword evidence="5" id="KW-0732">Signal</keyword>
<comment type="caution">
    <text evidence="8">The sequence shown here is derived from an EMBL/GenBank/DDBJ whole genome shotgun (WGS) entry which is preliminary data.</text>
</comment>
<keyword evidence="6" id="KW-0472">Membrane</keyword>
<accession>A0ABV9P9W7</accession>
<evidence type="ECO:0000313" key="9">
    <source>
        <dbReference type="Proteomes" id="UP001595885"/>
    </source>
</evidence>